<evidence type="ECO:0000256" key="1">
    <source>
        <dbReference type="SAM" id="Phobius"/>
    </source>
</evidence>
<organism evidence="2 5">
    <name type="scientific">Puccinia graminis f. sp. tritici</name>
    <dbReference type="NCBI Taxonomy" id="56615"/>
    <lineage>
        <taxon>Eukaryota</taxon>
        <taxon>Fungi</taxon>
        <taxon>Dikarya</taxon>
        <taxon>Basidiomycota</taxon>
        <taxon>Pucciniomycotina</taxon>
        <taxon>Pucciniomycetes</taxon>
        <taxon>Pucciniales</taxon>
        <taxon>Pucciniaceae</taxon>
        <taxon>Puccinia</taxon>
    </lineage>
</organism>
<sequence>MSPIIIDHLMDLEKLKTNFARPQALYETTPSTSHTPLITAKTVVILIDIIIVVIISLLLLLGYYLYRRQLKRKENFTKSFETSEAKLAAESNRAAIESRSICPSTVVGDEESAHKV</sequence>
<dbReference type="EMBL" id="VDEP01000509">
    <property type="protein sequence ID" value="KAA1066655.1"/>
    <property type="molecule type" value="Genomic_DNA"/>
</dbReference>
<keyword evidence="1" id="KW-0472">Membrane</keyword>
<proteinExistence type="predicted"/>
<evidence type="ECO:0000313" key="4">
    <source>
        <dbReference type="Proteomes" id="UP000324748"/>
    </source>
</evidence>
<dbReference type="OrthoDB" id="2502551at2759"/>
<name>A0A5B0LQK7_PUCGR</name>
<reference evidence="4 5" key="1">
    <citation type="submission" date="2019-05" db="EMBL/GenBank/DDBJ databases">
        <title>Emergence of the Ug99 lineage of the wheat stem rust pathogen through somatic hybridization.</title>
        <authorList>
            <person name="Li F."/>
            <person name="Upadhyaya N.M."/>
            <person name="Sperschneider J."/>
            <person name="Matny O."/>
            <person name="Nguyen-Phuc H."/>
            <person name="Mago R."/>
            <person name="Raley C."/>
            <person name="Miller M.E."/>
            <person name="Silverstein K.A.T."/>
            <person name="Henningsen E."/>
            <person name="Hirsch C.D."/>
            <person name="Visser B."/>
            <person name="Pretorius Z.A."/>
            <person name="Steffenson B.J."/>
            <person name="Schwessinger B."/>
            <person name="Dodds P.N."/>
            <person name="Figueroa M."/>
        </authorList>
    </citation>
    <scope>NUCLEOTIDE SEQUENCE [LARGE SCALE GENOMIC DNA]</scope>
    <source>
        <strain evidence="3">21-0</strain>
        <strain evidence="2 5">Ug99</strain>
    </source>
</reference>
<accession>A0A5B0LQK7</accession>
<dbReference type="AlphaFoldDB" id="A0A5B0LQK7"/>
<evidence type="ECO:0000313" key="5">
    <source>
        <dbReference type="Proteomes" id="UP000325313"/>
    </source>
</evidence>
<evidence type="ECO:0000313" key="2">
    <source>
        <dbReference type="EMBL" id="KAA1066655.1"/>
    </source>
</evidence>
<dbReference type="EMBL" id="VSWC01000170">
    <property type="protein sequence ID" value="KAA1071856.1"/>
    <property type="molecule type" value="Genomic_DNA"/>
</dbReference>
<keyword evidence="4" id="KW-1185">Reference proteome</keyword>
<dbReference type="Proteomes" id="UP000324748">
    <property type="component" value="Unassembled WGS sequence"/>
</dbReference>
<feature type="transmembrane region" description="Helical" evidence="1">
    <location>
        <begin position="43"/>
        <end position="66"/>
    </location>
</feature>
<protein>
    <submittedName>
        <fullName evidence="2">Uncharacterized protein</fullName>
    </submittedName>
</protein>
<keyword evidence="1" id="KW-0812">Transmembrane</keyword>
<gene>
    <name evidence="3" type="ORF">PGT21_021496</name>
    <name evidence="2" type="ORF">PGTUg99_006525</name>
</gene>
<keyword evidence="1" id="KW-1133">Transmembrane helix</keyword>
<dbReference type="Proteomes" id="UP000325313">
    <property type="component" value="Unassembled WGS sequence"/>
</dbReference>
<evidence type="ECO:0000313" key="3">
    <source>
        <dbReference type="EMBL" id="KAA1071856.1"/>
    </source>
</evidence>
<comment type="caution">
    <text evidence="2">The sequence shown here is derived from an EMBL/GenBank/DDBJ whole genome shotgun (WGS) entry which is preliminary data.</text>
</comment>